<dbReference type="RefSeq" id="WP_166291601.1">
    <property type="nucleotide sequence ID" value="NZ_CP049863.1"/>
</dbReference>
<dbReference type="SUPFAM" id="SSF54427">
    <property type="entry name" value="NTF2-like"/>
    <property type="match status" value="1"/>
</dbReference>
<gene>
    <name evidence="2" type="ORF">G7068_09835</name>
</gene>
<dbReference type="PANTHER" id="PTHR41252">
    <property type="entry name" value="BLR2505 PROTEIN"/>
    <property type="match status" value="1"/>
</dbReference>
<dbReference type="Gene3D" id="3.10.450.50">
    <property type="match status" value="1"/>
</dbReference>
<dbReference type="InterPro" id="IPR032710">
    <property type="entry name" value="NTF2-like_dom_sf"/>
</dbReference>
<accession>A0A6G7XG68</accession>
<reference evidence="2 3" key="1">
    <citation type="submission" date="2020-03" db="EMBL/GenBank/DDBJ databases">
        <title>Leucobacter sp. nov., isolated from beetles.</title>
        <authorList>
            <person name="Hyun D.-W."/>
            <person name="Bae J.-W."/>
        </authorList>
    </citation>
    <scope>NUCLEOTIDE SEQUENCE [LARGE SCALE GENOMIC DNA]</scope>
    <source>
        <strain evidence="2 3">HDW9C</strain>
    </source>
</reference>
<keyword evidence="3" id="KW-1185">Reference proteome</keyword>
<evidence type="ECO:0000313" key="2">
    <source>
        <dbReference type="EMBL" id="QIK63466.1"/>
    </source>
</evidence>
<dbReference type="KEGG" id="lvi:G7068_09835"/>
<name>A0A6G7XG68_9MICO</name>
<evidence type="ECO:0000259" key="1">
    <source>
        <dbReference type="Pfam" id="PF12680"/>
    </source>
</evidence>
<dbReference type="Proteomes" id="UP000502677">
    <property type="component" value="Chromosome"/>
</dbReference>
<dbReference type="Pfam" id="PF12680">
    <property type="entry name" value="SnoaL_2"/>
    <property type="match status" value="1"/>
</dbReference>
<sequence>MTNTRETVDTFFAHFGSGNLEGVVAAFADNVDFLVAGAPNVPWTGARNTRDEVADFFTLLMQGGLTEPEEFVVEATIVDGDQAVVTGHSRFRVVATGKSFENPFAIHFTVRDGQLTRYYMHEDSYAISEAFAA</sequence>
<proteinExistence type="predicted"/>
<protein>
    <submittedName>
        <fullName evidence="2">SnoaL-like domain-containing protein</fullName>
    </submittedName>
</protein>
<dbReference type="PANTHER" id="PTHR41252:SF1">
    <property type="entry name" value="BLR2505 PROTEIN"/>
    <property type="match status" value="1"/>
</dbReference>
<dbReference type="AlphaFoldDB" id="A0A6G7XG68"/>
<organism evidence="2 3">
    <name type="scientific">Leucobacter viscericola</name>
    <dbReference type="NCBI Taxonomy" id="2714935"/>
    <lineage>
        <taxon>Bacteria</taxon>
        <taxon>Bacillati</taxon>
        <taxon>Actinomycetota</taxon>
        <taxon>Actinomycetes</taxon>
        <taxon>Micrococcales</taxon>
        <taxon>Microbacteriaceae</taxon>
        <taxon>Leucobacter</taxon>
    </lineage>
</organism>
<dbReference type="EMBL" id="CP049863">
    <property type="protein sequence ID" value="QIK63466.1"/>
    <property type="molecule type" value="Genomic_DNA"/>
</dbReference>
<evidence type="ECO:0000313" key="3">
    <source>
        <dbReference type="Proteomes" id="UP000502677"/>
    </source>
</evidence>
<dbReference type="InterPro" id="IPR037401">
    <property type="entry name" value="SnoaL-like"/>
</dbReference>
<feature type="domain" description="SnoaL-like" evidence="1">
    <location>
        <begin position="8"/>
        <end position="118"/>
    </location>
</feature>